<dbReference type="EMBL" id="DSDK01000755">
    <property type="protein sequence ID" value="HDR52608.1"/>
    <property type="molecule type" value="Genomic_DNA"/>
</dbReference>
<reference evidence="1" key="1">
    <citation type="journal article" date="2020" name="mSystems">
        <title>Genome- and Community-Level Interaction Insights into Carbon Utilization and Element Cycling Functions of Hydrothermarchaeota in Hydrothermal Sediment.</title>
        <authorList>
            <person name="Zhou Z."/>
            <person name="Liu Y."/>
            <person name="Xu W."/>
            <person name="Pan J."/>
            <person name="Luo Z.H."/>
            <person name="Li M."/>
        </authorList>
    </citation>
    <scope>NUCLEOTIDE SEQUENCE [LARGE SCALE GENOMIC DNA]</scope>
    <source>
        <strain evidence="1">SpSt-1217</strain>
    </source>
</reference>
<dbReference type="InterPro" id="IPR001036">
    <property type="entry name" value="Acrflvin-R"/>
</dbReference>
<protein>
    <submittedName>
        <fullName evidence="1">Efflux RND transporter permease subunit</fullName>
    </submittedName>
</protein>
<dbReference type="Proteomes" id="UP000886047">
    <property type="component" value="Unassembled WGS sequence"/>
</dbReference>
<dbReference type="Gene3D" id="3.30.70.1430">
    <property type="entry name" value="Multidrug efflux transporter AcrB pore domain"/>
    <property type="match status" value="1"/>
</dbReference>
<feature type="non-terminal residue" evidence="1">
    <location>
        <position position="93"/>
    </location>
</feature>
<accession>A0A831LSC1</accession>
<evidence type="ECO:0000313" key="1">
    <source>
        <dbReference type="EMBL" id="HDR52608.1"/>
    </source>
</evidence>
<dbReference type="Gene3D" id="1.20.1640.10">
    <property type="entry name" value="Multidrug efflux transporter AcrB transmembrane domain"/>
    <property type="match status" value="1"/>
</dbReference>
<organism evidence="1">
    <name type="scientific">Mariniphaga anaerophila</name>
    <dbReference type="NCBI Taxonomy" id="1484053"/>
    <lineage>
        <taxon>Bacteria</taxon>
        <taxon>Pseudomonadati</taxon>
        <taxon>Bacteroidota</taxon>
        <taxon>Bacteroidia</taxon>
        <taxon>Marinilabiliales</taxon>
        <taxon>Prolixibacteraceae</taxon>
        <taxon>Mariniphaga</taxon>
    </lineage>
</organism>
<dbReference type="Pfam" id="PF00873">
    <property type="entry name" value="ACR_tran"/>
    <property type="match status" value="1"/>
</dbReference>
<dbReference type="PANTHER" id="PTHR32063:SF4">
    <property type="entry name" value="SLR6043 PROTEIN"/>
    <property type="match status" value="1"/>
</dbReference>
<name>A0A831LSC1_9BACT</name>
<gene>
    <name evidence="1" type="ORF">ENN90_13485</name>
</gene>
<dbReference type="SUPFAM" id="SSF82693">
    <property type="entry name" value="Multidrug efflux transporter AcrB pore domain, PN1, PN2, PC1 and PC2 subdomains"/>
    <property type="match status" value="1"/>
</dbReference>
<sequence>MLDRIIKFSLNNKFLILLAFLVLVIYGTRTAINMDIDVFPDFTAPTVVVMTDAHGMASEEVERLVTFPIETSVNGATDVRRVRSVSSQGFSFV</sequence>
<dbReference type="GO" id="GO:0005886">
    <property type="term" value="C:plasma membrane"/>
    <property type="evidence" value="ECO:0007669"/>
    <property type="project" value="TreeGrafter"/>
</dbReference>
<proteinExistence type="predicted"/>
<dbReference type="PANTHER" id="PTHR32063">
    <property type="match status" value="1"/>
</dbReference>
<comment type="caution">
    <text evidence="1">The sequence shown here is derived from an EMBL/GenBank/DDBJ whole genome shotgun (WGS) entry which is preliminary data.</text>
</comment>
<dbReference type="AlphaFoldDB" id="A0A831LSC1"/>
<dbReference type="GO" id="GO:0042910">
    <property type="term" value="F:xenobiotic transmembrane transporter activity"/>
    <property type="evidence" value="ECO:0007669"/>
    <property type="project" value="TreeGrafter"/>
</dbReference>